<dbReference type="SUPFAM" id="SSF49879">
    <property type="entry name" value="SMAD/FHA domain"/>
    <property type="match status" value="1"/>
</dbReference>
<organism evidence="4 5">
    <name type="scientific">Hanseniaspora opuntiae</name>
    <dbReference type="NCBI Taxonomy" id="211096"/>
    <lineage>
        <taxon>Eukaryota</taxon>
        <taxon>Fungi</taxon>
        <taxon>Dikarya</taxon>
        <taxon>Ascomycota</taxon>
        <taxon>Saccharomycotina</taxon>
        <taxon>Saccharomycetes</taxon>
        <taxon>Saccharomycodales</taxon>
        <taxon>Saccharomycodaceae</taxon>
        <taxon>Hanseniaspora</taxon>
    </lineage>
</organism>
<dbReference type="Proteomes" id="UP000095605">
    <property type="component" value="Unassembled WGS sequence"/>
</dbReference>
<dbReference type="PROSITE" id="PS50006">
    <property type="entry name" value="FHA_DOMAIN"/>
    <property type="match status" value="1"/>
</dbReference>
<dbReference type="Gene3D" id="2.60.200.20">
    <property type="match status" value="1"/>
</dbReference>
<proteinExistence type="predicted"/>
<dbReference type="InterPro" id="IPR008984">
    <property type="entry name" value="SMAD_FHA_dom_sf"/>
</dbReference>
<dbReference type="InterPro" id="IPR051176">
    <property type="entry name" value="Cent_Immune-Sig_Mod"/>
</dbReference>
<feature type="compositionally biased region" description="Low complexity" evidence="2">
    <location>
        <begin position="1"/>
        <end position="20"/>
    </location>
</feature>
<feature type="region of interest" description="Disordered" evidence="2">
    <location>
        <begin position="75"/>
        <end position="111"/>
    </location>
</feature>
<evidence type="ECO:0000256" key="2">
    <source>
        <dbReference type="SAM" id="MobiDB-lite"/>
    </source>
</evidence>
<dbReference type="OrthoDB" id="687730at2759"/>
<reference evidence="5" key="1">
    <citation type="journal article" date="2016" name="Genome Announc.">
        <title>Genome sequences of three species of Hanseniaspora isolated from spontaneous wine fermentations.</title>
        <authorList>
            <person name="Sternes P.R."/>
            <person name="Lee D."/>
            <person name="Kutyna D.R."/>
            <person name="Borneman A.R."/>
        </authorList>
    </citation>
    <scope>NUCLEOTIDE SEQUENCE [LARGE SCALE GENOMIC DNA]</scope>
    <source>
        <strain evidence="5">AWRI3578</strain>
    </source>
</reference>
<dbReference type="Pfam" id="PF00498">
    <property type="entry name" value="FHA"/>
    <property type="match status" value="1"/>
</dbReference>
<dbReference type="EMBL" id="LPNL01000009">
    <property type="protein sequence ID" value="OEJ81375.1"/>
    <property type="molecule type" value="Genomic_DNA"/>
</dbReference>
<feature type="region of interest" description="Disordered" evidence="2">
    <location>
        <begin position="1"/>
        <end position="30"/>
    </location>
</feature>
<sequence length="470" mass="53827">MSRARSNSNSVHNNQVNKSSEGFFQEQRPLKNNDINNAVLPVDQESQMNTHSNFSVKPKINFVVKLTSLNNTFRKKSLTVPPPPDNLKLGRLLSANNNSDKSQHEGPSETNGYFESRILSRTHAKLSLDENSNVLITDLNSSNGTFLNDVKLKPLKDYVIKKGDIITLGTDIVPNKPNGYNGNNVFNTHGIHRRILALVDDILPVVDFLPAENKSLNNTMILSSLFGDLIDDANKHKLLTSENCHLIDNDDTEQTDDELYLENMKRNENFDENELSMSRIYKFLKKQIYMADQRNKKLENINNFMQNFTKQIDTLEKNKTRQFESLKTNYYETLNSSLTKKFELVQEKNFKILKDKNLQLEKKLLNTKKENEDVVLKYEQEINKIKSVVDDLETKLQVANVKNPKDLPDNKAPVKSDGTKYEDDELKQVMDKTLIENRNKEHSNASYKIAYISSICVVGLISALMAYSQK</sequence>
<gene>
    <name evidence="4" type="ORF">AWRI3578_g3751</name>
</gene>
<comment type="caution">
    <text evidence="4">The sequence shown here is derived from an EMBL/GenBank/DDBJ whole genome shotgun (WGS) entry which is preliminary data.</text>
</comment>
<dbReference type="PANTHER" id="PTHR15715:SF37">
    <property type="entry name" value="LD47843P"/>
    <property type="match status" value="1"/>
</dbReference>
<evidence type="ECO:0000313" key="4">
    <source>
        <dbReference type="EMBL" id="OEJ81375.1"/>
    </source>
</evidence>
<feature type="coiled-coil region" evidence="1">
    <location>
        <begin position="350"/>
        <end position="402"/>
    </location>
</feature>
<feature type="domain" description="FHA" evidence="3">
    <location>
        <begin position="87"/>
        <end position="152"/>
    </location>
</feature>
<dbReference type="AlphaFoldDB" id="A0A1E5R390"/>
<name>A0A1E5R390_9ASCO</name>
<dbReference type="SMART" id="SM00240">
    <property type="entry name" value="FHA"/>
    <property type="match status" value="1"/>
</dbReference>
<keyword evidence="5" id="KW-1185">Reference proteome</keyword>
<keyword evidence="1" id="KW-0175">Coiled coil</keyword>
<protein>
    <submittedName>
        <fullName evidence="4">Factor arrest protein 10</fullName>
    </submittedName>
</protein>
<evidence type="ECO:0000256" key="1">
    <source>
        <dbReference type="SAM" id="Coils"/>
    </source>
</evidence>
<dbReference type="PANTHER" id="PTHR15715">
    <property type="entry name" value="CENTROSOMAL PROTEIN OF 170 KDA"/>
    <property type="match status" value="1"/>
</dbReference>
<dbReference type="InterPro" id="IPR000253">
    <property type="entry name" value="FHA_dom"/>
</dbReference>
<evidence type="ECO:0000313" key="5">
    <source>
        <dbReference type="Proteomes" id="UP000095605"/>
    </source>
</evidence>
<evidence type="ECO:0000259" key="3">
    <source>
        <dbReference type="PROSITE" id="PS50006"/>
    </source>
</evidence>
<accession>A0A1E5R390</accession>